<evidence type="ECO:0000313" key="2">
    <source>
        <dbReference type="EMBL" id="PNP58420.1"/>
    </source>
</evidence>
<sequence>MAKHSLGIASNQHIQSTLNSATSPTFHPFSRLPTELRLKIWKAACLPRSSRFEKGIHYVTVDAVSTEGDWSRDYVHPVIDDPNLEGHDYDYEGRGYVAIRALECPWGKPGNALSPVNLPNKSAYLWDAGLWLACKESREAVLENFHFKEWLACRQQPLRRDELPWYDKAFPSAIVPQNRNEKWCPLVTPYRDIFCIDTSNLESIPDSYLDMMLLAPFFGTKKFTVVGGWDIAFKFDRSWNDNFPSSWTDLMNREDSVRSRLAKYLFHERFAVFPRPCLWLIDDNVRWISRSSQRSPTVWRDLEDEYVAIHMNEARSNMVDGTQGAVIDFLDALQQLAGNDDYCRDSTSLSIRLLVRRKNQLPGFIDEGV</sequence>
<protein>
    <recommendedName>
        <fullName evidence="1">2EXR domain-containing protein</fullName>
    </recommendedName>
</protein>
<dbReference type="Proteomes" id="UP000236664">
    <property type="component" value="Unassembled WGS sequence"/>
</dbReference>
<dbReference type="InterPro" id="IPR045518">
    <property type="entry name" value="2EXR"/>
</dbReference>
<evidence type="ECO:0000313" key="3">
    <source>
        <dbReference type="Proteomes" id="UP000236664"/>
    </source>
</evidence>
<accession>A0A2K0UKX4</accession>
<name>A0A2K0UKX4_GIBNY</name>
<organism evidence="2 3">
    <name type="scientific">Gibberella nygamai</name>
    <name type="common">Bean root rot disease fungus</name>
    <name type="synonym">Fusarium nygamai</name>
    <dbReference type="NCBI Taxonomy" id="42673"/>
    <lineage>
        <taxon>Eukaryota</taxon>
        <taxon>Fungi</taxon>
        <taxon>Dikarya</taxon>
        <taxon>Ascomycota</taxon>
        <taxon>Pezizomycotina</taxon>
        <taxon>Sordariomycetes</taxon>
        <taxon>Hypocreomycetidae</taxon>
        <taxon>Hypocreales</taxon>
        <taxon>Nectriaceae</taxon>
        <taxon>Fusarium</taxon>
        <taxon>Fusarium fujikuroi species complex</taxon>
    </lineage>
</organism>
<dbReference type="EMBL" id="MTQA01000463">
    <property type="protein sequence ID" value="PNP58420.1"/>
    <property type="molecule type" value="Genomic_DNA"/>
</dbReference>
<comment type="caution">
    <text evidence="2">The sequence shown here is derived from an EMBL/GenBank/DDBJ whole genome shotgun (WGS) entry which is preliminary data.</text>
</comment>
<evidence type="ECO:0000259" key="1">
    <source>
        <dbReference type="Pfam" id="PF20150"/>
    </source>
</evidence>
<dbReference type="Pfam" id="PF20150">
    <property type="entry name" value="2EXR"/>
    <property type="match status" value="1"/>
</dbReference>
<reference evidence="2 3" key="1">
    <citation type="submission" date="2017-06" db="EMBL/GenBank/DDBJ databases">
        <title>Genome of Fusarium nygamai isolate CS10214.</title>
        <authorList>
            <person name="Gardiner D.M."/>
            <person name="Obanor F."/>
            <person name="Kazan K."/>
        </authorList>
    </citation>
    <scope>NUCLEOTIDE SEQUENCE [LARGE SCALE GENOMIC DNA]</scope>
    <source>
        <strain evidence="2 3">CS10214</strain>
    </source>
</reference>
<dbReference type="PANTHER" id="PTHR35910:SF1">
    <property type="entry name" value="2EXR DOMAIN-CONTAINING PROTEIN"/>
    <property type="match status" value="1"/>
</dbReference>
<dbReference type="AlphaFoldDB" id="A0A2K0UKX4"/>
<dbReference type="OrthoDB" id="3596450at2759"/>
<keyword evidence="3" id="KW-1185">Reference proteome</keyword>
<feature type="domain" description="2EXR" evidence="1">
    <location>
        <begin position="26"/>
        <end position="150"/>
    </location>
</feature>
<proteinExistence type="predicted"/>
<gene>
    <name evidence="2" type="ORF">FNYG_15083</name>
</gene>
<dbReference type="PANTHER" id="PTHR35910">
    <property type="entry name" value="2EXR DOMAIN-CONTAINING PROTEIN"/>
    <property type="match status" value="1"/>
</dbReference>